<dbReference type="InterPro" id="IPR045183">
    <property type="entry name" value="Ebi-like"/>
</dbReference>
<name>A0ABD1WQP6_9LAMI</name>
<dbReference type="FunFam" id="1.20.960.30:FF:000001">
    <property type="entry name" value="F-box-like/WD repeat-containing protein TBL1XR1"/>
    <property type="match status" value="1"/>
</dbReference>
<evidence type="ECO:0000313" key="7">
    <source>
        <dbReference type="Proteomes" id="UP001604277"/>
    </source>
</evidence>
<evidence type="ECO:0000256" key="4">
    <source>
        <dbReference type="ARBA" id="ARBA00023242"/>
    </source>
</evidence>
<feature type="region of interest" description="Disordered" evidence="5">
    <location>
        <begin position="100"/>
        <end position="166"/>
    </location>
</feature>
<dbReference type="AlphaFoldDB" id="A0ABD1WQP6"/>
<organism evidence="6 7">
    <name type="scientific">Forsythia ovata</name>
    <dbReference type="NCBI Taxonomy" id="205694"/>
    <lineage>
        <taxon>Eukaryota</taxon>
        <taxon>Viridiplantae</taxon>
        <taxon>Streptophyta</taxon>
        <taxon>Embryophyta</taxon>
        <taxon>Tracheophyta</taxon>
        <taxon>Spermatophyta</taxon>
        <taxon>Magnoliopsida</taxon>
        <taxon>eudicotyledons</taxon>
        <taxon>Gunneridae</taxon>
        <taxon>Pentapetalae</taxon>
        <taxon>asterids</taxon>
        <taxon>lamiids</taxon>
        <taxon>Lamiales</taxon>
        <taxon>Oleaceae</taxon>
        <taxon>Forsythieae</taxon>
        <taxon>Forsythia</taxon>
    </lineage>
</organism>
<comment type="caution">
    <text evidence="6">The sequence shown here is derived from an EMBL/GenBank/DDBJ whole genome shotgun (WGS) entry which is preliminary data.</text>
</comment>
<dbReference type="Pfam" id="PF08513">
    <property type="entry name" value="LisH"/>
    <property type="match status" value="1"/>
</dbReference>
<proteinExistence type="predicted"/>
<evidence type="ECO:0000256" key="2">
    <source>
        <dbReference type="ARBA" id="ARBA00022574"/>
    </source>
</evidence>
<evidence type="ECO:0000313" key="6">
    <source>
        <dbReference type="EMBL" id="KAL2552016.1"/>
    </source>
</evidence>
<reference evidence="7" key="1">
    <citation type="submission" date="2024-07" db="EMBL/GenBank/DDBJ databases">
        <title>Two chromosome-level genome assemblies of Korean endemic species Abeliophyllum distichum and Forsythia ovata (Oleaceae).</title>
        <authorList>
            <person name="Jang H."/>
        </authorList>
    </citation>
    <scope>NUCLEOTIDE SEQUENCE [LARGE SCALE GENOMIC DNA]</scope>
</reference>
<evidence type="ECO:0000256" key="1">
    <source>
        <dbReference type="ARBA" id="ARBA00004123"/>
    </source>
</evidence>
<keyword evidence="7" id="KW-1185">Reference proteome</keyword>
<keyword evidence="4" id="KW-0539">Nucleus</keyword>
<evidence type="ECO:0000256" key="3">
    <source>
        <dbReference type="ARBA" id="ARBA00022737"/>
    </source>
</evidence>
<accession>A0ABD1WQP6</accession>
<protein>
    <submittedName>
        <fullName evidence="6">WD-40 repeat family protein</fullName>
    </submittedName>
</protein>
<dbReference type="SMART" id="SM00667">
    <property type="entry name" value="LisH"/>
    <property type="match status" value="1"/>
</dbReference>
<dbReference type="EMBL" id="JBFOLJ010000002">
    <property type="protein sequence ID" value="KAL2552016.1"/>
    <property type="molecule type" value="Genomic_DNA"/>
</dbReference>
<dbReference type="PROSITE" id="PS50896">
    <property type="entry name" value="LISH"/>
    <property type="match status" value="1"/>
</dbReference>
<comment type="subcellular location">
    <subcellularLocation>
        <location evidence="1">Nucleus</location>
    </subcellularLocation>
</comment>
<dbReference type="GO" id="GO:0005634">
    <property type="term" value="C:nucleus"/>
    <property type="evidence" value="ECO:0007669"/>
    <property type="project" value="UniProtKB-SubCell"/>
</dbReference>
<evidence type="ECO:0000256" key="5">
    <source>
        <dbReference type="SAM" id="MobiDB-lite"/>
    </source>
</evidence>
<dbReference type="PANTHER" id="PTHR22846">
    <property type="entry name" value="WD40 REPEAT PROTEIN"/>
    <property type="match status" value="1"/>
</dbReference>
<dbReference type="Proteomes" id="UP001604277">
    <property type="component" value="Unassembled WGS sequence"/>
</dbReference>
<sequence>MGSMSSVELNYLVFRYLQESGFTHTAFAFGYEAGISKSPIDGNLVPPEALVKFVQKGVQYMEMEANLSNADIDVDEDFSFLQPLDLISKDVNELLKIVKDRKENQQEAVGKEVGRRHEGASMRVEEKDKDGKNMEKQDTERERGNDKDRVENDNKRLKKRHEDRNN</sequence>
<keyword evidence="2" id="KW-0853">WD repeat</keyword>
<keyword evidence="3" id="KW-0677">Repeat</keyword>
<gene>
    <name evidence="6" type="ORF">Fot_05635</name>
</gene>
<dbReference type="InterPro" id="IPR006594">
    <property type="entry name" value="LisH"/>
</dbReference>
<dbReference type="PANTHER" id="PTHR22846:SF2">
    <property type="entry name" value="F-BOX-LIKE_WD REPEAT-CONTAINING PROTEIN EBI"/>
    <property type="match status" value="1"/>
</dbReference>
<dbReference type="Gene3D" id="1.20.960.30">
    <property type="match status" value="1"/>
</dbReference>